<feature type="domain" description="FFD box profile" evidence="4">
    <location>
        <begin position="97"/>
        <end position="112"/>
    </location>
</feature>
<dbReference type="AlphaFoldDB" id="A0A922F4Z5"/>
<dbReference type="PANTHER" id="PTHR13586:SF0">
    <property type="entry name" value="TRAILER HITCH, ISOFORM H"/>
    <property type="match status" value="1"/>
</dbReference>
<dbReference type="InterPro" id="IPR019050">
    <property type="entry name" value="FDF_dom"/>
</dbReference>
<dbReference type="PANTHER" id="PTHR13586">
    <property type="entry name" value="SCD6 PROTEIN-RELATED"/>
    <property type="match status" value="1"/>
</dbReference>
<evidence type="ECO:0000259" key="3">
    <source>
        <dbReference type="PROSITE" id="PS51512"/>
    </source>
</evidence>
<feature type="short sequence motif" description="FFD box" evidence="1">
    <location>
        <begin position="97"/>
        <end position="112"/>
    </location>
</feature>
<dbReference type="SMART" id="SM01199">
    <property type="entry name" value="FDF"/>
    <property type="match status" value="1"/>
</dbReference>
<dbReference type="EMBL" id="CM031828">
    <property type="protein sequence ID" value="KAG6716131.1"/>
    <property type="molecule type" value="Genomic_DNA"/>
</dbReference>
<protein>
    <submittedName>
        <fullName evidence="5">Uncharacterized protein</fullName>
    </submittedName>
</protein>
<name>A0A922F4Z5_CARIL</name>
<dbReference type="PROSITE" id="PS51513">
    <property type="entry name" value="FFD"/>
    <property type="match status" value="1"/>
</dbReference>
<reference evidence="5" key="1">
    <citation type="submission" date="2021-01" db="EMBL/GenBank/DDBJ databases">
        <authorList>
            <person name="Lovell J.T."/>
            <person name="Bentley N."/>
            <person name="Bhattarai G."/>
            <person name="Jenkins J.W."/>
            <person name="Sreedasyam A."/>
            <person name="Alarcon Y."/>
            <person name="Bock C."/>
            <person name="Boston L."/>
            <person name="Carlson J."/>
            <person name="Cervantes K."/>
            <person name="Clermont K."/>
            <person name="Krom N."/>
            <person name="Kubenka K."/>
            <person name="Mamidi S."/>
            <person name="Mattison C."/>
            <person name="Monteros M."/>
            <person name="Pisani C."/>
            <person name="Plott C."/>
            <person name="Rajasekar S."/>
            <person name="Rhein H.S."/>
            <person name="Rohla C."/>
            <person name="Song M."/>
            <person name="Hilaire R.S."/>
            <person name="Shu S."/>
            <person name="Wells L."/>
            <person name="Wang X."/>
            <person name="Webber J."/>
            <person name="Heerema R.J."/>
            <person name="Klein P."/>
            <person name="Conner P."/>
            <person name="Grauke L."/>
            <person name="Grimwood J."/>
            <person name="Schmutz J."/>
            <person name="Randall J.J."/>
        </authorList>
    </citation>
    <scope>NUCLEOTIDE SEQUENCE</scope>
    <source>
        <tissue evidence="5">Leaf</tissue>
    </source>
</reference>
<comment type="caution">
    <text evidence="5">The sequence shown here is derived from an EMBL/GenBank/DDBJ whole genome shotgun (WGS) entry which is preliminary data.</text>
</comment>
<dbReference type="GO" id="GO:0003729">
    <property type="term" value="F:mRNA binding"/>
    <property type="evidence" value="ECO:0007669"/>
    <property type="project" value="TreeGrafter"/>
</dbReference>
<dbReference type="Proteomes" id="UP000811246">
    <property type="component" value="Chromosome 4"/>
</dbReference>
<organism evidence="5 6">
    <name type="scientific">Carya illinoinensis</name>
    <name type="common">Pecan</name>
    <dbReference type="NCBI Taxonomy" id="32201"/>
    <lineage>
        <taxon>Eukaryota</taxon>
        <taxon>Viridiplantae</taxon>
        <taxon>Streptophyta</taxon>
        <taxon>Embryophyta</taxon>
        <taxon>Tracheophyta</taxon>
        <taxon>Spermatophyta</taxon>
        <taxon>Magnoliopsida</taxon>
        <taxon>eudicotyledons</taxon>
        <taxon>Gunneridae</taxon>
        <taxon>Pentapetalae</taxon>
        <taxon>rosids</taxon>
        <taxon>fabids</taxon>
        <taxon>Fagales</taxon>
        <taxon>Juglandaceae</taxon>
        <taxon>Carya</taxon>
    </lineage>
</organism>
<evidence type="ECO:0000259" key="4">
    <source>
        <dbReference type="PROSITE" id="PS51513"/>
    </source>
</evidence>
<accession>A0A922F4Z5</accession>
<dbReference type="InterPro" id="IPR025762">
    <property type="entry name" value="DFDF"/>
</dbReference>
<evidence type="ECO:0000313" key="5">
    <source>
        <dbReference type="EMBL" id="KAG6716131.1"/>
    </source>
</evidence>
<feature type="compositionally biased region" description="Acidic residues" evidence="2">
    <location>
        <begin position="77"/>
        <end position="88"/>
    </location>
</feature>
<feature type="compositionally biased region" description="Basic and acidic residues" evidence="2">
    <location>
        <begin position="67"/>
        <end position="76"/>
    </location>
</feature>
<sequence>MLSIYPYVPNGTPFQYLHGYRGRDRGRGMGSSRQGKKFFEDFDFIAMNEKFKKDEVWGHLGKSSKSHSMDKQGDEKFGDEDDTQEDDDQLPKFRVKPVYNKDDFFDSLSCNSIGHKIL</sequence>
<feature type="region of interest" description="Disordered" evidence="2">
    <location>
        <begin position="60"/>
        <end position="94"/>
    </location>
</feature>
<dbReference type="GO" id="GO:0034063">
    <property type="term" value="P:stress granule assembly"/>
    <property type="evidence" value="ECO:0007669"/>
    <property type="project" value="TreeGrafter"/>
</dbReference>
<dbReference type="GO" id="GO:0000932">
    <property type="term" value="C:P-body"/>
    <property type="evidence" value="ECO:0007669"/>
    <property type="project" value="TreeGrafter"/>
</dbReference>
<gene>
    <name evidence="5" type="ORF">I3842_04G032200</name>
</gene>
<dbReference type="PROSITE" id="PS51512">
    <property type="entry name" value="DFDF"/>
    <property type="match status" value="1"/>
</dbReference>
<dbReference type="GO" id="GO:0033962">
    <property type="term" value="P:P-body assembly"/>
    <property type="evidence" value="ECO:0007669"/>
    <property type="project" value="TreeGrafter"/>
</dbReference>
<feature type="domain" description="DFDF" evidence="3">
    <location>
        <begin position="30"/>
        <end position="66"/>
    </location>
</feature>
<evidence type="ECO:0000313" key="6">
    <source>
        <dbReference type="Proteomes" id="UP000811246"/>
    </source>
</evidence>
<proteinExistence type="predicted"/>
<evidence type="ECO:0000256" key="2">
    <source>
        <dbReference type="SAM" id="MobiDB-lite"/>
    </source>
</evidence>
<evidence type="ECO:0000256" key="1">
    <source>
        <dbReference type="PROSITE-ProRule" id="PRU00846"/>
    </source>
</evidence>
<dbReference type="InterPro" id="IPR025761">
    <property type="entry name" value="FFD_box"/>
</dbReference>
<dbReference type="Pfam" id="PF09532">
    <property type="entry name" value="FDF"/>
    <property type="match status" value="1"/>
</dbReference>